<keyword evidence="1" id="KW-1133">Transmembrane helix</keyword>
<evidence type="ECO:0000313" key="2">
    <source>
        <dbReference type="EMBL" id="ACG26641.1"/>
    </source>
</evidence>
<dbReference type="AlphaFoldDB" id="B6SP58"/>
<keyword evidence="1" id="KW-0812">Transmembrane</keyword>
<proteinExistence type="evidence at transcript level"/>
<evidence type="ECO:0000256" key="1">
    <source>
        <dbReference type="SAM" id="Phobius"/>
    </source>
</evidence>
<keyword evidence="1" id="KW-0472">Membrane</keyword>
<organism evidence="2">
    <name type="scientific">Zea mays</name>
    <name type="common">Maize</name>
    <dbReference type="NCBI Taxonomy" id="4577"/>
    <lineage>
        <taxon>Eukaryota</taxon>
        <taxon>Viridiplantae</taxon>
        <taxon>Streptophyta</taxon>
        <taxon>Embryophyta</taxon>
        <taxon>Tracheophyta</taxon>
        <taxon>Spermatophyta</taxon>
        <taxon>Magnoliopsida</taxon>
        <taxon>Liliopsida</taxon>
        <taxon>Poales</taxon>
        <taxon>Poaceae</taxon>
        <taxon>PACMAD clade</taxon>
        <taxon>Panicoideae</taxon>
        <taxon>Andropogonodae</taxon>
        <taxon>Andropogoneae</taxon>
        <taxon>Tripsacinae</taxon>
        <taxon>Zea</taxon>
    </lineage>
</organism>
<reference evidence="2" key="1">
    <citation type="journal article" date="2009" name="Plant Mol. Biol.">
        <title>Insights into corn genes derived from large-scale cDNA sequencing.</title>
        <authorList>
            <person name="Alexandrov N.N."/>
            <person name="Brover V.V."/>
            <person name="Freidin S."/>
            <person name="Troukhan M.E."/>
            <person name="Tatarinova T.V."/>
            <person name="Zhang H."/>
            <person name="Swaller T.J."/>
            <person name="Lu Y.P."/>
            <person name="Bouck J."/>
            <person name="Flavell R.B."/>
            <person name="Feldmann K.A."/>
        </authorList>
    </citation>
    <scope>NUCLEOTIDE SEQUENCE</scope>
</reference>
<sequence>MSSNNGSYHLCWLARCMSVGDCLFMFIFNRFWKMHITLYLDSYTASSVAATSSLIVLFKGS</sequence>
<accession>B6SP58</accession>
<name>B6SP58_MAIZE</name>
<protein>
    <submittedName>
        <fullName evidence="2">Uncharacterized protein</fullName>
    </submittedName>
</protein>
<feature type="transmembrane region" description="Helical" evidence="1">
    <location>
        <begin position="38"/>
        <end position="58"/>
    </location>
</feature>
<dbReference type="EMBL" id="EU954523">
    <property type="protein sequence ID" value="ACG26641.1"/>
    <property type="molecule type" value="mRNA"/>
</dbReference>